<keyword evidence="1" id="KW-1133">Transmembrane helix</keyword>
<keyword evidence="1" id="KW-0812">Transmembrane</keyword>
<dbReference type="InterPro" id="IPR040690">
    <property type="entry name" value="FtsX_ECD"/>
</dbReference>
<feature type="domain" description="FtsX extracellular" evidence="2">
    <location>
        <begin position="68"/>
        <end position="158"/>
    </location>
</feature>
<keyword evidence="1" id="KW-0472">Membrane</keyword>
<reference evidence="3 4" key="1">
    <citation type="submission" date="2019-10" db="EMBL/GenBank/DDBJ databases">
        <title>Nonomuraea sp. nov., isolated from Phyllanthus amarus.</title>
        <authorList>
            <person name="Klykleung N."/>
            <person name="Tanasupawat S."/>
        </authorList>
    </citation>
    <scope>NUCLEOTIDE SEQUENCE [LARGE SCALE GENOMIC DNA]</scope>
    <source>
        <strain evidence="3 4">CR1-09</strain>
    </source>
</reference>
<feature type="transmembrane region" description="Helical" evidence="1">
    <location>
        <begin position="25"/>
        <end position="45"/>
    </location>
</feature>
<comment type="caution">
    <text evidence="3">The sequence shown here is derived from an EMBL/GenBank/DDBJ whole genome shotgun (WGS) entry which is preliminary data.</text>
</comment>
<dbReference type="Pfam" id="PF18075">
    <property type="entry name" value="FtsX_ECD"/>
    <property type="match status" value="1"/>
</dbReference>
<dbReference type="Gene3D" id="3.30.70.3040">
    <property type="match status" value="2"/>
</dbReference>
<keyword evidence="4" id="KW-1185">Reference proteome</keyword>
<sequence length="292" mass="32341">MEESSFGDDRREPESRTGLLRKPPAVAGLVVVLLGGLAVLGLAGWRIYEHSRWPLPPPETPAPLTGRLSVFLCVDGPDEYAPNCLYGAATADDKRAIEAALRSLPELRGFSFETKEQAYEKFRRSAGDDPAGLEFVRKTRVDEMPESYQATLGPGDWEAVRLRIDDVRGVLATEIYGDSLWRGVADIGIALCPEIGSDYPRCRGRERVSEEEKAAVLDRIRDLGGVKAVYVEDAAHARVNRRRILWRPDAEDVDVRALPEAFYIALDRPPAKTEMEKIFLPMPGVAQVVPVS</sequence>
<protein>
    <recommendedName>
        <fullName evidence="2">FtsX extracellular domain-containing protein</fullName>
    </recommendedName>
</protein>
<organism evidence="3 4">
    <name type="scientific">Microbispora catharanthi</name>
    <dbReference type="NCBI Taxonomy" id="1712871"/>
    <lineage>
        <taxon>Bacteria</taxon>
        <taxon>Bacillati</taxon>
        <taxon>Actinomycetota</taxon>
        <taxon>Actinomycetes</taxon>
        <taxon>Streptosporangiales</taxon>
        <taxon>Streptosporangiaceae</taxon>
        <taxon>Microbispora</taxon>
    </lineage>
</organism>
<accession>A0A5N6C199</accession>
<evidence type="ECO:0000256" key="1">
    <source>
        <dbReference type="SAM" id="Phobius"/>
    </source>
</evidence>
<dbReference type="AlphaFoldDB" id="A0A5N6C199"/>
<name>A0A5N6C199_9ACTN</name>
<evidence type="ECO:0000313" key="3">
    <source>
        <dbReference type="EMBL" id="KAB8186452.1"/>
    </source>
</evidence>
<gene>
    <name evidence="3" type="ORF">FH610_006505</name>
</gene>
<dbReference type="Proteomes" id="UP000313066">
    <property type="component" value="Unassembled WGS sequence"/>
</dbReference>
<evidence type="ECO:0000259" key="2">
    <source>
        <dbReference type="Pfam" id="PF18075"/>
    </source>
</evidence>
<evidence type="ECO:0000313" key="4">
    <source>
        <dbReference type="Proteomes" id="UP000313066"/>
    </source>
</evidence>
<dbReference type="RefSeq" id="WP_139573380.1">
    <property type="nucleotide sequence ID" value="NZ_VDMA02000003.1"/>
</dbReference>
<dbReference type="EMBL" id="VDMA02000003">
    <property type="protein sequence ID" value="KAB8186452.1"/>
    <property type="molecule type" value="Genomic_DNA"/>
</dbReference>
<proteinExistence type="predicted"/>